<keyword evidence="2" id="KW-1185">Reference proteome</keyword>
<accession>A0ABQ1DUG8</accession>
<evidence type="ECO:0000313" key="2">
    <source>
        <dbReference type="Proteomes" id="UP000614982"/>
    </source>
</evidence>
<dbReference type="Proteomes" id="UP000614982">
    <property type="component" value="Unassembled WGS sequence"/>
</dbReference>
<comment type="caution">
    <text evidence="1">The sequence shown here is derived from an EMBL/GenBank/DDBJ whole genome shotgun (WGS) entry which is preliminary data.</text>
</comment>
<name>A0ABQ1DUG8_PSECI</name>
<reference evidence="1 2" key="1">
    <citation type="submission" date="2020-05" db="EMBL/GenBank/DDBJ databases">
        <title>Genetic diversity of Pseudomonas cichorii.</title>
        <authorList>
            <person name="Tani S."/>
            <person name="Yagi H."/>
            <person name="Hashimoto S."/>
            <person name="Iiyama K."/>
            <person name="Furuya N."/>
        </authorList>
    </citation>
    <scope>NUCLEOTIDE SEQUENCE [LARGE SCALE GENOMIC DNA]</scope>
    <source>
        <strain evidence="1 2">LMG 2162</strain>
    </source>
</reference>
<evidence type="ECO:0000313" key="1">
    <source>
        <dbReference type="EMBL" id="GFM94622.1"/>
    </source>
</evidence>
<organism evidence="1 2">
    <name type="scientific">Pseudomonas cichorii</name>
    <dbReference type="NCBI Taxonomy" id="36746"/>
    <lineage>
        <taxon>Bacteria</taxon>
        <taxon>Pseudomonadati</taxon>
        <taxon>Pseudomonadota</taxon>
        <taxon>Gammaproteobacteria</taxon>
        <taxon>Pseudomonadales</taxon>
        <taxon>Pseudomonadaceae</taxon>
        <taxon>Pseudomonas</taxon>
    </lineage>
</organism>
<gene>
    <name evidence="1" type="ORF">PSCICP_45940</name>
</gene>
<sequence length="79" mass="8457">MAITDLSLTPVQAQLAEFGNPLAQRRGTDRALIAQAHGLMLFQAGTQALFDGACGYACQLHTYPAPSLRVGLGKLFLLR</sequence>
<protein>
    <submittedName>
        <fullName evidence="1">Uncharacterized protein</fullName>
    </submittedName>
</protein>
<dbReference type="EMBL" id="BLWA01000019">
    <property type="protein sequence ID" value="GFM94622.1"/>
    <property type="molecule type" value="Genomic_DNA"/>
</dbReference>
<proteinExistence type="predicted"/>